<evidence type="ECO:0000313" key="1">
    <source>
        <dbReference type="EMBL" id="CAL8107801.1"/>
    </source>
</evidence>
<evidence type="ECO:0008006" key="3">
    <source>
        <dbReference type="Google" id="ProtNLM"/>
    </source>
</evidence>
<dbReference type="EMBL" id="CAXLJM020000039">
    <property type="protein sequence ID" value="CAL8107801.1"/>
    <property type="molecule type" value="Genomic_DNA"/>
</dbReference>
<proteinExistence type="predicted"/>
<name>A0ABP1QLZ6_9HEXA</name>
<sequence length="192" mass="22336">MRVRGYNLLTPLQRLKAFQNIENFAYSILSHLNDLDHDFRKVIIQCNGKLLYSQRYRRQTRQIRGVITSNPSSPLCPVYMDICDKLTSLKLKVKTFNQKFKQISKVRKTKYTEIIKIHRKFRKNVNDEMSHYGVHMMKICCSSIAALKSQFLDMLGECESMEIAVRTGISECNQRIDSMAHSVPAQQARGEE</sequence>
<protein>
    <recommendedName>
        <fullName evidence="3">Nucleolus and neural progenitor protein-like N-terminal domain-containing protein</fullName>
    </recommendedName>
</protein>
<comment type="caution">
    <text evidence="1">The sequence shown here is derived from an EMBL/GenBank/DDBJ whole genome shotgun (WGS) entry which is preliminary data.</text>
</comment>
<reference evidence="1 2" key="1">
    <citation type="submission" date="2024-08" db="EMBL/GenBank/DDBJ databases">
        <authorList>
            <person name="Cucini C."/>
            <person name="Frati F."/>
        </authorList>
    </citation>
    <scope>NUCLEOTIDE SEQUENCE [LARGE SCALE GENOMIC DNA]</scope>
</reference>
<organism evidence="1 2">
    <name type="scientific">Orchesella dallaii</name>
    <dbReference type="NCBI Taxonomy" id="48710"/>
    <lineage>
        <taxon>Eukaryota</taxon>
        <taxon>Metazoa</taxon>
        <taxon>Ecdysozoa</taxon>
        <taxon>Arthropoda</taxon>
        <taxon>Hexapoda</taxon>
        <taxon>Collembola</taxon>
        <taxon>Entomobryomorpha</taxon>
        <taxon>Entomobryoidea</taxon>
        <taxon>Orchesellidae</taxon>
        <taxon>Orchesellinae</taxon>
        <taxon>Orchesella</taxon>
    </lineage>
</organism>
<dbReference type="Proteomes" id="UP001642540">
    <property type="component" value="Unassembled WGS sequence"/>
</dbReference>
<accession>A0ABP1QLZ6</accession>
<evidence type="ECO:0000313" key="2">
    <source>
        <dbReference type="Proteomes" id="UP001642540"/>
    </source>
</evidence>
<gene>
    <name evidence="1" type="ORF">ODALV1_LOCUS12775</name>
</gene>
<keyword evidence="2" id="KW-1185">Reference proteome</keyword>